<dbReference type="GO" id="GO:0051539">
    <property type="term" value="F:4 iron, 4 sulfur cluster binding"/>
    <property type="evidence" value="ECO:0007669"/>
    <property type="project" value="UniProtKB-KW"/>
</dbReference>
<evidence type="ECO:0000256" key="5">
    <source>
        <dbReference type="SAM" id="SignalP"/>
    </source>
</evidence>
<dbReference type="EMBL" id="MJIL01000042">
    <property type="protein sequence ID" value="OLQ81351.1"/>
    <property type="molecule type" value="Genomic_DNA"/>
</dbReference>
<feature type="domain" description="4Fe-4S ferredoxin-type" evidence="6">
    <location>
        <begin position="40"/>
        <end position="70"/>
    </location>
</feature>
<evidence type="ECO:0000256" key="4">
    <source>
        <dbReference type="ARBA" id="ARBA00023014"/>
    </source>
</evidence>
<reference evidence="7 8" key="1">
    <citation type="submission" date="2016-09" db="EMBL/GenBank/DDBJ databases">
        <title>Photobacterium proteolyticum sp. nov. a protease producing bacterium isolated from ocean sediments of Laizhou Bay.</title>
        <authorList>
            <person name="Li Y."/>
        </authorList>
    </citation>
    <scope>NUCLEOTIDE SEQUENCE [LARGE SCALE GENOMIC DNA]</scope>
    <source>
        <strain evidence="7 8">13-12</strain>
    </source>
</reference>
<name>A0A1Q9H103_9GAMM</name>
<dbReference type="CDD" id="cd10551">
    <property type="entry name" value="PsrB"/>
    <property type="match status" value="1"/>
</dbReference>
<evidence type="ECO:0000256" key="3">
    <source>
        <dbReference type="ARBA" id="ARBA00023004"/>
    </source>
</evidence>
<dbReference type="InterPro" id="IPR017900">
    <property type="entry name" value="4Fe4S_Fe_S_CS"/>
</dbReference>
<dbReference type="Gene3D" id="3.30.70.20">
    <property type="match status" value="2"/>
</dbReference>
<keyword evidence="2" id="KW-0479">Metal-binding</keyword>
<keyword evidence="5" id="KW-0732">Signal</keyword>
<comment type="caution">
    <text evidence="7">The sequence shown here is derived from an EMBL/GenBank/DDBJ whole genome shotgun (WGS) entry which is preliminary data.</text>
</comment>
<feature type="signal peptide" evidence="5">
    <location>
        <begin position="1"/>
        <end position="21"/>
    </location>
</feature>
<keyword evidence="1" id="KW-0004">4Fe-4S</keyword>
<evidence type="ECO:0000313" key="8">
    <source>
        <dbReference type="Proteomes" id="UP000186905"/>
    </source>
</evidence>
<dbReference type="InterPro" id="IPR050954">
    <property type="entry name" value="ET_IronSulfur_Cluster-Binding"/>
</dbReference>
<dbReference type="PROSITE" id="PS00198">
    <property type="entry name" value="4FE4S_FER_1"/>
    <property type="match status" value="1"/>
</dbReference>
<dbReference type="STRING" id="1903952.BIT28_27510"/>
<sequence>MDRRKAIKLLAGGTTVSLVSASPVIASIASSDSDNKNKKLAMVIDLRRCNGCKACVTACSQENGTEPDEHRTQVHQSSTQINGKEYTLNLPLLCNQCDNPVCTKVCPTGATFKRKEDGIVVVDSTGCIDCNFCVYTCPYDGVRFTNSKTKTVDKCNFCIQRTSKGFLPACVETCTGGARVFGDLNNPDSNVTRLLKQHEALVLQSDKNTQPNVFYIGLTAAESDHPYSLNSNLTWQR</sequence>
<feature type="domain" description="4Fe-4S ferredoxin-type" evidence="6">
    <location>
        <begin position="118"/>
        <end position="147"/>
    </location>
</feature>
<dbReference type="GO" id="GO:0046872">
    <property type="term" value="F:metal ion binding"/>
    <property type="evidence" value="ECO:0007669"/>
    <property type="project" value="UniProtKB-KW"/>
</dbReference>
<dbReference type="Pfam" id="PF13247">
    <property type="entry name" value="Fer4_11"/>
    <property type="match status" value="1"/>
</dbReference>
<dbReference type="RefSeq" id="WP_075761925.1">
    <property type="nucleotide sequence ID" value="NZ_MJIL01000042.1"/>
</dbReference>
<keyword evidence="8" id="KW-1185">Reference proteome</keyword>
<gene>
    <name evidence="7" type="ORF">BIT28_27510</name>
</gene>
<feature type="chain" id="PRO_5012028326" evidence="5">
    <location>
        <begin position="22"/>
        <end position="237"/>
    </location>
</feature>
<evidence type="ECO:0000256" key="2">
    <source>
        <dbReference type="ARBA" id="ARBA00022723"/>
    </source>
</evidence>
<feature type="domain" description="4Fe-4S ferredoxin-type" evidence="6">
    <location>
        <begin position="84"/>
        <end position="116"/>
    </location>
</feature>
<dbReference type="OrthoDB" id="9779457at2"/>
<dbReference type="Proteomes" id="UP000186905">
    <property type="component" value="Unassembled WGS sequence"/>
</dbReference>
<accession>A0A1Q9H103</accession>
<keyword evidence="3" id="KW-0408">Iron</keyword>
<proteinExistence type="predicted"/>
<dbReference type="AlphaFoldDB" id="A0A1Q9H103"/>
<keyword evidence="4" id="KW-0411">Iron-sulfur</keyword>
<dbReference type="PANTHER" id="PTHR43177">
    <property type="entry name" value="PROTEIN NRFC"/>
    <property type="match status" value="1"/>
</dbReference>
<dbReference type="PANTHER" id="PTHR43177:SF9">
    <property type="entry name" value="PROTEIN NRFC"/>
    <property type="match status" value="1"/>
</dbReference>
<evidence type="ECO:0000313" key="7">
    <source>
        <dbReference type="EMBL" id="OLQ81351.1"/>
    </source>
</evidence>
<evidence type="ECO:0000259" key="6">
    <source>
        <dbReference type="PROSITE" id="PS51379"/>
    </source>
</evidence>
<evidence type="ECO:0000256" key="1">
    <source>
        <dbReference type="ARBA" id="ARBA00022485"/>
    </source>
</evidence>
<dbReference type="SUPFAM" id="SSF54862">
    <property type="entry name" value="4Fe-4S ferredoxins"/>
    <property type="match status" value="1"/>
</dbReference>
<organism evidence="7 8">
    <name type="scientific">Photobacterium proteolyticum</name>
    <dbReference type="NCBI Taxonomy" id="1903952"/>
    <lineage>
        <taxon>Bacteria</taxon>
        <taxon>Pseudomonadati</taxon>
        <taxon>Pseudomonadota</taxon>
        <taxon>Gammaproteobacteria</taxon>
        <taxon>Vibrionales</taxon>
        <taxon>Vibrionaceae</taxon>
        <taxon>Photobacterium</taxon>
    </lineage>
</organism>
<dbReference type="InterPro" id="IPR017896">
    <property type="entry name" value="4Fe4S_Fe-S-bd"/>
</dbReference>
<dbReference type="PROSITE" id="PS51379">
    <property type="entry name" value="4FE4S_FER_2"/>
    <property type="match status" value="3"/>
</dbReference>
<protein>
    <submittedName>
        <fullName evidence="7">4Fe-4S ferredoxin</fullName>
    </submittedName>
</protein>